<dbReference type="SUPFAM" id="SSF53850">
    <property type="entry name" value="Periplasmic binding protein-like II"/>
    <property type="match status" value="1"/>
</dbReference>
<sequence length="303" mass="32505">MKKQIEHALAPAKPGPFAVGRRWAMGLLLPLFLGVVPLVHAQTEVTDLARVRASGVLKVAVYKDNAPFAGGPVTDMQGLDVAVAGALARAMHLQLSLLPFDADENMDDDLRNMVWKGHYLGYGPADVMLQVPVDKNLMNNNPQVLVVGPYMRQSFVLLRDTEKLAQVQRPEDLKDSVIAAERGTGAASAVMGYGGGLLRNQVRIFNTGMEAGEAVLNGQATAAYLTRAQAEAAMLVAGVKPGRYELETLALNGIPNNGWPVGMAVKKTNKELALALDAALKTIRESGELLRLFQQQGMTLTAP</sequence>
<dbReference type="Proteomes" id="UP000185680">
    <property type="component" value="Chromosome"/>
</dbReference>
<dbReference type="SMART" id="SM00062">
    <property type="entry name" value="PBPb"/>
    <property type="match status" value="1"/>
</dbReference>
<dbReference type="InterPro" id="IPR001638">
    <property type="entry name" value="Solute-binding_3/MltF_N"/>
</dbReference>
<evidence type="ECO:0000256" key="1">
    <source>
        <dbReference type="ARBA" id="ARBA00022729"/>
    </source>
</evidence>
<protein>
    <recommendedName>
        <fullName evidence="2">Solute-binding protein family 3/N-terminal domain-containing protein</fullName>
    </recommendedName>
</protein>
<name>A0A1D8NX96_9BURK</name>
<dbReference type="EMBL" id="CP017476">
    <property type="protein sequence ID" value="AOW13724.1"/>
    <property type="molecule type" value="Genomic_DNA"/>
</dbReference>
<dbReference type="Gene3D" id="3.40.190.10">
    <property type="entry name" value="Periplasmic binding protein-like II"/>
    <property type="match status" value="2"/>
</dbReference>
<dbReference type="OrthoDB" id="6192933at2"/>
<evidence type="ECO:0000259" key="2">
    <source>
        <dbReference type="SMART" id="SM00062"/>
    </source>
</evidence>
<organism evidence="3 4">
    <name type="scientific">Hydrogenophaga crassostreae</name>
    <dbReference type="NCBI Taxonomy" id="1763535"/>
    <lineage>
        <taxon>Bacteria</taxon>
        <taxon>Pseudomonadati</taxon>
        <taxon>Pseudomonadota</taxon>
        <taxon>Betaproteobacteria</taxon>
        <taxon>Burkholderiales</taxon>
        <taxon>Comamonadaceae</taxon>
        <taxon>Hydrogenophaga</taxon>
    </lineage>
</organism>
<dbReference type="PANTHER" id="PTHR35936">
    <property type="entry name" value="MEMBRANE-BOUND LYTIC MUREIN TRANSGLYCOSYLASE F"/>
    <property type="match status" value="1"/>
</dbReference>
<dbReference type="STRING" id="1763535.LPB072_13605"/>
<gene>
    <name evidence="3" type="ORF">LPB072_13605</name>
</gene>
<evidence type="ECO:0000313" key="4">
    <source>
        <dbReference type="Proteomes" id="UP000185680"/>
    </source>
</evidence>
<evidence type="ECO:0000313" key="3">
    <source>
        <dbReference type="EMBL" id="AOW13724.1"/>
    </source>
</evidence>
<dbReference type="RefSeq" id="WP_066090753.1">
    <property type="nucleotide sequence ID" value="NZ_CP017476.1"/>
</dbReference>
<proteinExistence type="predicted"/>
<dbReference type="PANTHER" id="PTHR35936:SF17">
    <property type="entry name" value="ARGININE-BINDING EXTRACELLULAR PROTEIN ARTP"/>
    <property type="match status" value="1"/>
</dbReference>
<reference evidence="3 4" key="1">
    <citation type="submission" date="2016-10" db="EMBL/GenBank/DDBJ databases">
        <title>Hydorgenophaga sp. LPB0072 isolated from gastropod.</title>
        <authorList>
            <person name="Kim E."/>
            <person name="Yi H."/>
        </authorList>
    </citation>
    <scope>NUCLEOTIDE SEQUENCE [LARGE SCALE GENOMIC DNA]</scope>
    <source>
        <strain evidence="3 4">LPB0072</strain>
    </source>
</reference>
<keyword evidence="1" id="KW-0732">Signal</keyword>
<dbReference type="KEGG" id="hyl:LPB072_13605"/>
<feature type="domain" description="Solute-binding protein family 3/N-terminal" evidence="2">
    <location>
        <begin position="56"/>
        <end position="297"/>
    </location>
</feature>
<accession>A0A1D8NX96</accession>
<dbReference type="AlphaFoldDB" id="A0A1D8NX96"/>